<reference evidence="1 3" key="2">
    <citation type="journal article" date="2014" name="BMC Genomics">
        <title>An improved genome release (version Mt4.0) for the model legume Medicago truncatula.</title>
        <authorList>
            <person name="Tang H."/>
            <person name="Krishnakumar V."/>
            <person name="Bidwell S."/>
            <person name="Rosen B."/>
            <person name="Chan A."/>
            <person name="Zhou S."/>
            <person name="Gentzbittel L."/>
            <person name="Childs K.L."/>
            <person name="Yandell M."/>
            <person name="Gundlach H."/>
            <person name="Mayer K.F."/>
            <person name="Schwartz D.C."/>
            <person name="Town C.D."/>
        </authorList>
    </citation>
    <scope>GENOME REANNOTATION</scope>
    <source>
        <strain evidence="2 3">cv. Jemalong A17</strain>
    </source>
</reference>
<dbReference type="PaxDb" id="3880-AET01769"/>
<protein>
    <submittedName>
        <fullName evidence="1 2">Uncharacterized protein</fullName>
    </submittedName>
</protein>
<accession>G7L7I3</accession>
<keyword evidence="3" id="KW-1185">Reference proteome</keyword>
<dbReference type="HOGENOM" id="CLU_2779763_0_0_1"/>
<name>G7L7I3_MEDTR</name>
<dbReference type="EMBL" id="CM001224">
    <property type="protein sequence ID" value="AET01769.1"/>
    <property type="molecule type" value="Genomic_DNA"/>
</dbReference>
<evidence type="ECO:0000313" key="2">
    <source>
        <dbReference type="EnsemblPlants" id="AET01769"/>
    </source>
</evidence>
<dbReference type="EnsemblPlants" id="AET01769">
    <property type="protein sequence ID" value="AET01769"/>
    <property type="gene ID" value="MTR_8g020830"/>
</dbReference>
<reference evidence="2" key="3">
    <citation type="submission" date="2015-04" db="UniProtKB">
        <authorList>
            <consortium name="EnsemblPlants"/>
        </authorList>
    </citation>
    <scope>IDENTIFICATION</scope>
    <source>
        <strain evidence="2">cv. Jemalong A17</strain>
    </source>
</reference>
<dbReference type="AlphaFoldDB" id="G7L7I3"/>
<sequence length="60" mass="7130">MDKEVTGLRIKKLREFNIALLGKWYWRLSVGKESMWYKLLMAKYGDPRGRLIEGGRERSV</sequence>
<dbReference type="OMA" id="LAKWHWG"/>
<evidence type="ECO:0000313" key="3">
    <source>
        <dbReference type="Proteomes" id="UP000002051"/>
    </source>
</evidence>
<proteinExistence type="predicted"/>
<organism evidence="1 3">
    <name type="scientific">Medicago truncatula</name>
    <name type="common">Barrel medic</name>
    <name type="synonym">Medicago tribuloides</name>
    <dbReference type="NCBI Taxonomy" id="3880"/>
    <lineage>
        <taxon>Eukaryota</taxon>
        <taxon>Viridiplantae</taxon>
        <taxon>Streptophyta</taxon>
        <taxon>Embryophyta</taxon>
        <taxon>Tracheophyta</taxon>
        <taxon>Spermatophyta</taxon>
        <taxon>Magnoliopsida</taxon>
        <taxon>eudicotyledons</taxon>
        <taxon>Gunneridae</taxon>
        <taxon>Pentapetalae</taxon>
        <taxon>rosids</taxon>
        <taxon>fabids</taxon>
        <taxon>Fabales</taxon>
        <taxon>Fabaceae</taxon>
        <taxon>Papilionoideae</taxon>
        <taxon>50 kb inversion clade</taxon>
        <taxon>NPAAA clade</taxon>
        <taxon>Hologalegina</taxon>
        <taxon>IRL clade</taxon>
        <taxon>Trifolieae</taxon>
        <taxon>Medicago</taxon>
    </lineage>
</organism>
<gene>
    <name evidence="1" type="ordered locus">MTR_8g020830</name>
</gene>
<evidence type="ECO:0000313" key="1">
    <source>
        <dbReference type="EMBL" id="AET01769.1"/>
    </source>
</evidence>
<dbReference type="Proteomes" id="UP000002051">
    <property type="component" value="Chromosome 8"/>
</dbReference>
<reference evidence="1 3" key="1">
    <citation type="journal article" date="2011" name="Nature">
        <title>The Medicago genome provides insight into the evolution of rhizobial symbioses.</title>
        <authorList>
            <person name="Young N.D."/>
            <person name="Debelle F."/>
            <person name="Oldroyd G.E."/>
            <person name="Geurts R."/>
            <person name="Cannon S.B."/>
            <person name="Udvardi M.K."/>
            <person name="Benedito V.A."/>
            <person name="Mayer K.F."/>
            <person name="Gouzy J."/>
            <person name="Schoof H."/>
            <person name="Van de Peer Y."/>
            <person name="Proost S."/>
            <person name="Cook D.R."/>
            <person name="Meyers B.C."/>
            <person name="Spannagl M."/>
            <person name="Cheung F."/>
            <person name="De Mita S."/>
            <person name="Krishnakumar V."/>
            <person name="Gundlach H."/>
            <person name="Zhou S."/>
            <person name="Mudge J."/>
            <person name="Bharti A.K."/>
            <person name="Murray J.D."/>
            <person name="Naoumkina M.A."/>
            <person name="Rosen B."/>
            <person name="Silverstein K.A."/>
            <person name="Tang H."/>
            <person name="Rombauts S."/>
            <person name="Zhao P.X."/>
            <person name="Zhou P."/>
            <person name="Barbe V."/>
            <person name="Bardou P."/>
            <person name="Bechner M."/>
            <person name="Bellec A."/>
            <person name="Berger A."/>
            <person name="Berges H."/>
            <person name="Bidwell S."/>
            <person name="Bisseling T."/>
            <person name="Choisne N."/>
            <person name="Couloux A."/>
            <person name="Denny R."/>
            <person name="Deshpande S."/>
            <person name="Dai X."/>
            <person name="Doyle J.J."/>
            <person name="Dudez A.M."/>
            <person name="Farmer A.D."/>
            <person name="Fouteau S."/>
            <person name="Franken C."/>
            <person name="Gibelin C."/>
            <person name="Gish J."/>
            <person name="Goldstein S."/>
            <person name="Gonzalez A.J."/>
            <person name="Green P.J."/>
            <person name="Hallab A."/>
            <person name="Hartog M."/>
            <person name="Hua A."/>
            <person name="Humphray S.J."/>
            <person name="Jeong D.H."/>
            <person name="Jing Y."/>
            <person name="Jocker A."/>
            <person name="Kenton S.M."/>
            <person name="Kim D.J."/>
            <person name="Klee K."/>
            <person name="Lai H."/>
            <person name="Lang C."/>
            <person name="Lin S."/>
            <person name="Macmil S.L."/>
            <person name="Magdelenat G."/>
            <person name="Matthews L."/>
            <person name="McCorrison J."/>
            <person name="Monaghan E.L."/>
            <person name="Mun J.H."/>
            <person name="Najar F.Z."/>
            <person name="Nicholson C."/>
            <person name="Noirot C."/>
            <person name="O'Bleness M."/>
            <person name="Paule C.R."/>
            <person name="Poulain J."/>
            <person name="Prion F."/>
            <person name="Qin B."/>
            <person name="Qu C."/>
            <person name="Retzel E.F."/>
            <person name="Riddle C."/>
            <person name="Sallet E."/>
            <person name="Samain S."/>
            <person name="Samson N."/>
            <person name="Sanders I."/>
            <person name="Saurat O."/>
            <person name="Scarpelli C."/>
            <person name="Schiex T."/>
            <person name="Segurens B."/>
            <person name="Severin A.J."/>
            <person name="Sherrier D.J."/>
            <person name="Shi R."/>
            <person name="Sims S."/>
            <person name="Singer S.R."/>
            <person name="Sinharoy S."/>
            <person name="Sterck L."/>
            <person name="Viollet A."/>
            <person name="Wang B.B."/>
            <person name="Wang K."/>
            <person name="Wang M."/>
            <person name="Wang X."/>
            <person name="Warfsmann J."/>
            <person name="Weissenbach J."/>
            <person name="White D.D."/>
            <person name="White J.D."/>
            <person name="Wiley G.B."/>
            <person name="Wincker P."/>
            <person name="Xing Y."/>
            <person name="Yang L."/>
            <person name="Yao Z."/>
            <person name="Ying F."/>
            <person name="Zhai J."/>
            <person name="Zhou L."/>
            <person name="Zuber A."/>
            <person name="Denarie J."/>
            <person name="Dixon R.A."/>
            <person name="May G.D."/>
            <person name="Schwartz D.C."/>
            <person name="Rogers J."/>
            <person name="Quetier F."/>
            <person name="Town C.D."/>
            <person name="Roe B.A."/>
        </authorList>
    </citation>
    <scope>NUCLEOTIDE SEQUENCE [LARGE SCALE GENOMIC DNA]</scope>
    <source>
        <strain evidence="1">A17</strain>
        <strain evidence="2 3">cv. Jemalong A17</strain>
    </source>
</reference>